<comment type="function">
    <text evidence="1 13">Transfers the gamma-phosphate of ATP to the 4'-position of a tetraacyldisaccharide 1-phosphate intermediate (termed DS-1-P) to form tetraacyldisaccharide 1,4'-bis-phosphate (lipid IVA).</text>
</comment>
<evidence type="ECO:0000256" key="11">
    <source>
        <dbReference type="ARBA" id="ARBA00023098"/>
    </source>
</evidence>
<comment type="caution">
    <text evidence="14">The sequence shown here is derived from an EMBL/GenBank/DDBJ whole genome shotgun (WGS) entry which is preliminary data.</text>
</comment>
<evidence type="ECO:0000256" key="4">
    <source>
        <dbReference type="ARBA" id="ARBA00016436"/>
    </source>
</evidence>
<dbReference type="HAMAP" id="MF_00409">
    <property type="entry name" value="LpxK"/>
    <property type="match status" value="1"/>
</dbReference>
<keyword evidence="8 13" id="KW-0547">Nucleotide-binding</keyword>
<dbReference type="PANTHER" id="PTHR42724:SF1">
    <property type="entry name" value="TETRAACYLDISACCHARIDE 4'-KINASE, MITOCHONDRIAL-RELATED"/>
    <property type="match status" value="1"/>
</dbReference>
<evidence type="ECO:0000256" key="13">
    <source>
        <dbReference type="HAMAP-Rule" id="MF_00409"/>
    </source>
</evidence>
<sequence>MNLFSQQASSFQKRGPLAPPHYLKPLLLFLSTLYRMVIRWRNILFDRKIFKIKALPCPVISIGNLSVGGTGKTPLIITLAEKLKDDRDVVILSRGYGRKKKGKIVQMTDAGLALSSAVLDHLGDEPTLMGLKIPGITLGIGPHRYESGVDALQGLQRPVVLLDDGYQHRQLHRTINFLVIDASSALLEENLLPAGTLREPLTQIKRADAVIITRTASHPEDTKRLTEYLTRNFRDKPIFEANPVPEAIHQLDRWQKKSIQSLQAMSLLAFSAIGNPRSFETSLQRCKLQIMTHHIFRDHHRYVARDLRALVEMARRQRCQGLITTEKDGIKLTSLFQSLNLSLPCYMLAIKMDILDSPHFFSWLEERLTV</sequence>
<evidence type="ECO:0000256" key="6">
    <source>
        <dbReference type="ARBA" id="ARBA00022556"/>
    </source>
</evidence>
<evidence type="ECO:0000256" key="1">
    <source>
        <dbReference type="ARBA" id="ARBA00002274"/>
    </source>
</evidence>
<dbReference type="NCBIfam" id="TIGR00682">
    <property type="entry name" value="lpxK"/>
    <property type="match status" value="1"/>
</dbReference>
<protein>
    <recommendedName>
        <fullName evidence="4 13">Tetraacyldisaccharide 4'-kinase</fullName>
        <ecNumber evidence="3 13">2.7.1.130</ecNumber>
    </recommendedName>
    <alternativeName>
        <fullName evidence="12 13">Lipid A 4'-kinase</fullName>
    </alternativeName>
</protein>
<comment type="pathway">
    <text evidence="2 13">Glycolipid biosynthesis; lipid IV(A) biosynthesis; lipid IV(A) from (3R)-3-hydroxytetradecanoyl-[acyl-carrier-protein] and UDP-N-acetyl-alpha-D-glucosamine: step 6/6.</text>
</comment>
<evidence type="ECO:0000313" key="15">
    <source>
        <dbReference type="Proteomes" id="UP001594351"/>
    </source>
</evidence>
<keyword evidence="7 13" id="KW-0808">Transferase</keyword>
<gene>
    <name evidence="13 14" type="primary">lpxK</name>
    <name evidence="14" type="ORF">ACFL27_11215</name>
</gene>
<evidence type="ECO:0000256" key="5">
    <source>
        <dbReference type="ARBA" id="ARBA00022516"/>
    </source>
</evidence>
<comment type="similarity">
    <text evidence="13">Belongs to the LpxK family.</text>
</comment>
<evidence type="ECO:0000256" key="7">
    <source>
        <dbReference type="ARBA" id="ARBA00022679"/>
    </source>
</evidence>
<feature type="binding site" evidence="13">
    <location>
        <begin position="66"/>
        <end position="73"/>
    </location>
    <ligand>
        <name>ATP</name>
        <dbReference type="ChEBI" id="CHEBI:30616"/>
    </ligand>
</feature>
<keyword evidence="15" id="KW-1185">Reference proteome</keyword>
<evidence type="ECO:0000256" key="8">
    <source>
        <dbReference type="ARBA" id="ARBA00022741"/>
    </source>
</evidence>
<dbReference type="EC" id="2.7.1.130" evidence="3 13"/>
<evidence type="ECO:0000256" key="12">
    <source>
        <dbReference type="ARBA" id="ARBA00029757"/>
    </source>
</evidence>
<keyword evidence="6 13" id="KW-0441">Lipid A biosynthesis</keyword>
<evidence type="ECO:0000256" key="3">
    <source>
        <dbReference type="ARBA" id="ARBA00012071"/>
    </source>
</evidence>
<name>A0ABV6YX21_UNCC1</name>
<evidence type="ECO:0000256" key="9">
    <source>
        <dbReference type="ARBA" id="ARBA00022777"/>
    </source>
</evidence>
<dbReference type="GO" id="GO:0009029">
    <property type="term" value="F:lipid-A 4'-kinase activity"/>
    <property type="evidence" value="ECO:0007669"/>
    <property type="project" value="UniProtKB-EC"/>
</dbReference>
<dbReference type="EMBL" id="JBHPBY010000121">
    <property type="protein sequence ID" value="MFC1850752.1"/>
    <property type="molecule type" value="Genomic_DNA"/>
</dbReference>
<reference evidence="14 15" key="1">
    <citation type="submission" date="2024-09" db="EMBL/GenBank/DDBJ databases">
        <title>Laminarin stimulates single cell rates of sulfate reduction while oxygen inhibits transcriptomic activity in coastal marine sediment.</title>
        <authorList>
            <person name="Lindsay M."/>
            <person name="Orcutt B."/>
            <person name="Emerson D."/>
            <person name="Stepanauskas R."/>
            <person name="D'Angelo T."/>
        </authorList>
    </citation>
    <scope>NUCLEOTIDE SEQUENCE [LARGE SCALE GENOMIC DNA]</scope>
    <source>
        <strain evidence="14">SAG AM-311-K15</strain>
    </source>
</reference>
<comment type="catalytic activity">
    <reaction evidence="13">
        <text>a lipid A disaccharide + ATP = a lipid IVA + ADP + H(+)</text>
        <dbReference type="Rhea" id="RHEA:67840"/>
        <dbReference type="ChEBI" id="CHEBI:15378"/>
        <dbReference type="ChEBI" id="CHEBI:30616"/>
        <dbReference type="ChEBI" id="CHEBI:176343"/>
        <dbReference type="ChEBI" id="CHEBI:176425"/>
        <dbReference type="ChEBI" id="CHEBI:456216"/>
        <dbReference type="EC" id="2.7.1.130"/>
    </reaction>
</comment>
<dbReference type="Proteomes" id="UP001594351">
    <property type="component" value="Unassembled WGS sequence"/>
</dbReference>
<evidence type="ECO:0000256" key="10">
    <source>
        <dbReference type="ARBA" id="ARBA00022840"/>
    </source>
</evidence>
<accession>A0ABV6YX21</accession>
<keyword evidence="9 13" id="KW-0418">Kinase</keyword>
<evidence type="ECO:0000256" key="2">
    <source>
        <dbReference type="ARBA" id="ARBA00004870"/>
    </source>
</evidence>
<evidence type="ECO:0000313" key="14">
    <source>
        <dbReference type="EMBL" id="MFC1850752.1"/>
    </source>
</evidence>
<organism evidence="14 15">
    <name type="scientific">candidate division CSSED10-310 bacterium</name>
    <dbReference type="NCBI Taxonomy" id="2855610"/>
    <lineage>
        <taxon>Bacteria</taxon>
        <taxon>Bacteria division CSSED10-310</taxon>
    </lineage>
</organism>
<dbReference type="Pfam" id="PF02606">
    <property type="entry name" value="LpxK"/>
    <property type="match status" value="1"/>
</dbReference>
<dbReference type="InterPro" id="IPR027417">
    <property type="entry name" value="P-loop_NTPase"/>
</dbReference>
<dbReference type="InterPro" id="IPR003758">
    <property type="entry name" value="LpxK"/>
</dbReference>
<dbReference type="PANTHER" id="PTHR42724">
    <property type="entry name" value="TETRAACYLDISACCHARIDE 4'-KINASE"/>
    <property type="match status" value="1"/>
</dbReference>
<keyword evidence="10 13" id="KW-0067">ATP-binding</keyword>
<proteinExistence type="inferred from homology"/>
<keyword evidence="11 13" id="KW-0443">Lipid metabolism</keyword>
<keyword evidence="5 13" id="KW-0444">Lipid biosynthesis</keyword>
<dbReference type="SUPFAM" id="SSF52540">
    <property type="entry name" value="P-loop containing nucleoside triphosphate hydrolases"/>
    <property type="match status" value="1"/>
</dbReference>